<keyword evidence="1" id="KW-0805">Transcription regulation</keyword>
<dbReference type="InterPro" id="IPR018060">
    <property type="entry name" value="HTH_AraC"/>
</dbReference>
<dbReference type="InterPro" id="IPR050204">
    <property type="entry name" value="AraC_XylS_family_regulators"/>
</dbReference>
<evidence type="ECO:0000256" key="2">
    <source>
        <dbReference type="ARBA" id="ARBA00023125"/>
    </source>
</evidence>
<gene>
    <name evidence="5" type="ORF">N8I74_16950</name>
</gene>
<dbReference type="RefSeq" id="WP_263124345.1">
    <property type="nucleotide sequence ID" value="NZ_CP106753.1"/>
</dbReference>
<reference evidence="5" key="1">
    <citation type="submission" date="2022-10" db="EMBL/GenBank/DDBJ databases">
        <title>Chitiniphilus purpureus sp. nov., a novel chitin-degrading bacterium isolated from crawfish pond sediment.</title>
        <authorList>
            <person name="Li K."/>
        </authorList>
    </citation>
    <scope>NUCLEOTIDE SEQUENCE</scope>
    <source>
        <strain evidence="5">CD1</strain>
    </source>
</reference>
<dbReference type="SUPFAM" id="SSF55136">
    <property type="entry name" value="Probable bacterial effector-binding domain"/>
    <property type="match status" value="1"/>
</dbReference>
<evidence type="ECO:0000259" key="4">
    <source>
        <dbReference type="PROSITE" id="PS01124"/>
    </source>
</evidence>
<dbReference type="SMART" id="SM00342">
    <property type="entry name" value="HTH_ARAC"/>
    <property type="match status" value="1"/>
</dbReference>
<dbReference type="PANTHER" id="PTHR46796:SF10">
    <property type="entry name" value="TRANSCRIPTIONAL ACTIVATOR FEAR"/>
    <property type="match status" value="1"/>
</dbReference>
<dbReference type="PANTHER" id="PTHR46796">
    <property type="entry name" value="HTH-TYPE TRANSCRIPTIONAL ACTIVATOR RHAS-RELATED"/>
    <property type="match status" value="1"/>
</dbReference>
<accession>A0ABY6DKV4</accession>
<dbReference type="InterPro" id="IPR009057">
    <property type="entry name" value="Homeodomain-like_sf"/>
</dbReference>
<dbReference type="Gene3D" id="1.10.10.60">
    <property type="entry name" value="Homeodomain-like"/>
    <property type="match status" value="2"/>
</dbReference>
<keyword evidence="3" id="KW-0804">Transcription</keyword>
<keyword evidence="2" id="KW-0238">DNA-binding</keyword>
<dbReference type="SUPFAM" id="SSF46689">
    <property type="entry name" value="Homeodomain-like"/>
    <property type="match status" value="2"/>
</dbReference>
<evidence type="ECO:0000256" key="3">
    <source>
        <dbReference type="ARBA" id="ARBA00023163"/>
    </source>
</evidence>
<dbReference type="SMART" id="SM00871">
    <property type="entry name" value="AraC_E_bind"/>
    <property type="match status" value="1"/>
</dbReference>
<evidence type="ECO:0000313" key="6">
    <source>
        <dbReference type="Proteomes" id="UP001061302"/>
    </source>
</evidence>
<dbReference type="Proteomes" id="UP001061302">
    <property type="component" value="Chromosome"/>
</dbReference>
<protein>
    <submittedName>
        <fullName evidence="5">AraC family transcriptional regulator</fullName>
    </submittedName>
</protein>
<evidence type="ECO:0000313" key="5">
    <source>
        <dbReference type="EMBL" id="UXY14985.1"/>
    </source>
</evidence>
<proteinExistence type="predicted"/>
<evidence type="ECO:0000256" key="1">
    <source>
        <dbReference type="ARBA" id="ARBA00023015"/>
    </source>
</evidence>
<feature type="domain" description="HTH araC/xylS-type" evidence="4">
    <location>
        <begin position="11"/>
        <end position="110"/>
    </location>
</feature>
<sequence length="286" mass="31837">MQSSPRQLRIERAVDLINRGYRNALTLDELAAAACYSSCHFVCAFEAEVGEAPFETLRKRRLYSCAYRLLAEPGLAIGTLAAESGFCYATSLAKGFRRHFGMSASDWRQGGWNDWAGRARAAMAPNPELLADGTAPDPARLRLVRQPSMRVIYRRFRGVWGAHLIAAAQAALDSARYPVAGFYGARQDLLHLRGGHEACYDLCIPLAAGAALPRHYAIGELPGGLYAAYDLLPGEPYRSWRSLFGLWPPNRRFVPDPARPMLEAYPDRSHPLVCRTLYLPLVTRQR</sequence>
<dbReference type="InterPro" id="IPR011256">
    <property type="entry name" value="Reg_factor_effector_dom_sf"/>
</dbReference>
<dbReference type="EMBL" id="CP106753">
    <property type="protein sequence ID" value="UXY14985.1"/>
    <property type="molecule type" value="Genomic_DNA"/>
</dbReference>
<dbReference type="Gene3D" id="3.20.80.10">
    <property type="entry name" value="Regulatory factor, effector binding domain"/>
    <property type="match status" value="1"/>
</dbReference>
<dbReference type="PROSITE" id="PS01124">
    <property type="entry name" value="HTH_ARAC_FAMILY_2"/>
    <property type="match status" value="1"/>
</dbReference>
<dbReference type="InterPro" id="IPR010499">
    <property type="entry name" value="AraC_E-bd"/>
</dbReference>
<name>A0ABY6DKV4_9NEIS</name>
<keyword evidence="6" id="KW-1185">Reference proteome</keyword>
<dbReference type="Pfam" id="PF12833">
    <property type="entry name" value="HTH_18"/>
    <property type="match status" value="1"/>
</dbReference>
<organism evidence="5 6">
    <name type="scientific">Chitiniphilus purpureus</name>
    <dbReference type="NCBI Taxonomy" id="2981137"/>
    <lineage>
        <taxon>Bacteria</taxon>
        <taxon>Pseudomonadati</taxon>
        <taxon>Pseudomonadota</taxon>
        <taxon>Betaproteobacteria</taxon>
        <taxon>Neisseriales</taxon>
        <taxon>Chitinibacteraceae</taxon>
        <taxon>Chitiniphilus</taxon>
    </lineage>
</organism>